<comment type="similarity">
    <text evidence="8">Belongs to the radical SAM superfamily. 7-carboxy-7-deazaguanine synthase family.</text>
</comment>
<dbReference type="GO" id="GO:0000287">
    <property type="term" value="F:magnesium ion binding"/>
    <property type="evidence" value="ECO:0007669"/>
    <property type="project" value="UniProtKB-UniRule"/>
</dbReference>
<keyword evidence="5 8" id="KW-0408">Iron</keyword>
<keyword evidence="2 8" id="KW-0949">S-adenosyl-L-methionine</keyword>
<feature type="binding site" evidence="8">
    <location>
        <position position="51"/>
    </location>
    <ligand>
        <name>[4Fe-4S] cluster</name>
        <dbReference type="ChEBI" id="CHEBI:49883"/>
        <note>4Fe-4S-S-AdoMet</note>
    </ligand>
</feature>
<keyword evidence="6 8" id="KW-0411">Iron-sulfur</keyword>
<comment type="cofactor">
    <cofactor evidence="8">
        <name>S-adenosyl-L-methionine</name>
        <dbReference type="ChEBI" id="CHEBI:59789"/>
    </cofactor>
    <text evidence="8">Binds 1 S-adenosyl-L-methionine per subunit.</text>
</comment>
<keyword evidence="3 8" id="KW-0479">Metal-binding</keyword>
<dbReference type="Pfam" id="PF04055">
    <property type="entry name" value="Radical_SAM"/>
    <property type="match status" value="1"/>
</dbReference>
<feature type="binding site" evidence="8">
    <location>
        <begin position="50"/>
        <end position="52"/>
    </location>
    <ligand>
        <name>S-adenosyl-L-methionine</name>
        <dbReference type="ChEBI" id="CHEBI:59789"/>
    </ligand>
</feature>
<comment type="cofactor">
    <cofactor evidence="8">
        <name>Mg(2+)</name>
        <dbReference type="ChEBI" id="CHEBI:18420"/>
    </cofactor>
</comment>
<dbReference type="CDD" id="cd01335">
    <property type="entry name" value="Radical_SAM"/>
    <property type="match status" value="1"/>
</dbReference>
<evidence type="ECO:0000256" key="5">
    <source>
        <dbReference type="ARBA" id="ARBA00023004"/>
    </source>
</evidence>
<keyword evidence="4 8" id="KW-0460">Magnesium</keyword>
<comment type="catalytic activity">
    <reaction evidence="8">
        <text>6-carboxy-5,6,7,8-tetrahydropterin + H(+) = 7-carboxy-7-carbaguanine + NH4(+)</text>
        <dbReference type="Rhea" id="RHEA:27974"/>
        <dbReference type="ChEBI" id="CHEBI:15378"/>
        <dbReference type="ChEBI" id="CHEBI:28938"/>
        <dbReference type="ChEBI" id="CHEBI:61032"/>
        <dbReference type="ChEBI" id="CHEBI:61036"/>
        <dbReference type="EC" id="4.3.99.3"/>
    </reaction>
</comment>
<evidence type="ECO:0000256" key="6">
    <source>
        <dbReference type="ARBA" id="ARBA00023014"/>
    </source>
</evidence>
<dbReference type="EMBL" id="JTEO01000004">
    <property type="protein sequence ID" value="MCQ6962910.1"/>
    <property type="molecule type" value="Genomic_DNA"/>
</dbReference>
<accession>A0AAE3HAC3</accession>
<dbReference type="Proteomes" id="UP001206983">
    <property type="component" value="Unassembled WGS sequence"/>
</dbReference>
<keyword evidence="11" id="KW-1185">Reference proteome</keyword>
<feature type="binding site" evidence="8">
    <location>
        <position position="48"/>
    </location>
    <ligand>
        <name>[4Fe-4S] cluster</name>
        <dbReference type="ChEBI" id="CHEBI:49883"/>
        <note>4Fe-4S-S-AdoMet</note>
    </ligand>
</feature>
<evidence type="ECO:0000256" key="3">
    <source>
        <dbReference type="ARBA" id="ARBA00022723"/>
    </source>
</evidence>
<dbReference type="HAMAP" id="MF_00917">
    <property type="entry name" value="QueE"/>
    <property type="match status" value="1"/>
</dbReference>
<feature type="binding site" evidence="8">
    <location>
        <position position="100"/>
    </location>
    <ligand>
        <name>substrate</name>
    </ligand>
</feature>
<feature type="domain" description="Radical SAM core" evidence="9">
    <location>
        <begin position="31"/>
        <end position="251"/>
    </location>
</feature>
<evidence type="ECO:0000256" key="4">
    <source>
        <dbReference type="ARBA" id="ARBA00022842"/>
    </source>
</evidence>
<protein>
    <recommendedName>
        <fullName evidence="8">7-carboxy-7-deazaguanine synthase</fullName>
        <shortName evidence="8">CDG synthase</shortName>
        <ecNumber evidence="8">4.3.99.3</ecNumber>
    </recommendedName>
    <alternativeName>
        <fullName evidence="8">Archaeosine biosynthesis protein QueE</fullName>
    </alternativeName>
</protein>
<dbReference type="InterPro" id="IPR007197">
    <property type="entry name" value="rSAM"/>
</dbReference>
<dbReference type="GO" id="GO:0016840">
    <property type="term" value="F:carbon-nitrogen lyase activity"/>
    <property type="evidence" value="ECO:0007669"/>
    <property type="project" value="UniProtKB-UniRule"/>
</dbReference>
<dbReference type="AlphaFoldDB" id="A0AAE3HAC3"/>
<dbReference type="SUPFAM" id="SSF102114">
    <property type="entry name" value="Radical SAM enzymes"/>
    <property type="match status" value="1"/>
</dbReference>
<organism evidence="10 11">
    <name type="scientific">Methanolobus chelungpuianus</name>
    <dbReference type="NCBI Taxonomy" id="502115"/>
    <lineage>
        <taxon>Archaea</taxon>
        <taxon>Methanobacteriati</taxon>
        <taxon>Methanobacteriota</taxon>
        <taxon>Stenosarchaea group</taxon>
        <taxon>Methanomicrobia</taxon>
        <taxon>Methanosarcinales</taxon>
        <taxon>Methanosarcinaceae</taxon>
        <taxon>Methanolobus</taxon>
    </lineage>
</organism>
<dbReference type="InterPro" id="IPR058240">
    <property type="entry name" value="rSAM_sf"/>
</dbReference>
<dbReference type="InterPro" id="IPR024924">
    <property type="entry name" value="7-CO-7-deazaguanine_synth-like"/>
</dbReference>
<name>A0AAE3HAC3_9EURY</name>
<gene>
    <name evidence="8" type="primary">queE</name>
    <name evidence="10" type="ORF">PV02_07490</name>
</gene>
<dbReference type="EC" id="4.3.99.3" evidence="8"/>
<feature type="binding site" evidence="8">
    <location>
        <position position="102"/>
    </location>
    <ligand>
        <name>S-adenosyl-L-methionine</name>
        <dbReference type="ChEBI" id="CHEBI:59789"/>
    </ligand>
</feature>
<proteinExistence type="inferred from homology"/>
<comment type="function">
    <text evidence="8">Catalyzes the complex heterocyclic radical-mediated conversion of 6-carboxy-5,6,7,8-tetrahydropterin (CPH4) to 7-carboxy-7-deazaguanine (CDG), a step common to the biosynthetic pathways of all 7-deazapurine-containing compounds.</text>
</comment>
<comment type="cofactor">
    <cofactor evidence="8">
        <name>[4Fe-4S] cluster</name>
        <dbReference type="ChEBI" id="CHEBI:49883"/>
    </cofactor>
    <text evidence="8">Binds 1 [4Fe-4S] cluster. The cluster is coordinated with 3 cysteines and an exchangeable S-adenosyl-L-methionine.</text>
</comment>
<evidence type="ECO:0000313" key="11">
    <source>
        <dbReference type="Proteomes" id="UP001206983"/>
    </source>
</evidence>
<dbReference type="PROSITE" id="PS51918">
    <property type="entry name" value="RADICAL_SAM"/>
    <property type="match status" value="1"/>
</dbReference>
<feature type="binding site" evidence="8">
    <location>
        <begin position="25"/>
        <end position="27"/>
    </location>
    <ligand>
        <name>substrate</name>
    </ligand>
</feature>
<comment type="pathway">
    <text evidence="8">Purine metabolism; 7-cyano-7-deazaguanine biosynthesis.</text>
</comment>
<evidence type="ECO:0000313" key="10">
    <source>
        <dbReference type="EMBL" id="MCQ6962910.1"/>
    </source>
</evidence>
<dbReference type="GO" id="GO:0051539">
    <property type="term" value="F:4 iron, 4 sulfur cluster binding"/>
    <property type="evidence" value="ECO:0007669"/>
    <property type="project" value="UniProtKB-UniRule"/>
</dbReference>
<comment type="subunit">
    <text evidence="8">Homodimer.</text>
</comment>
<keyword evidence="1 8" id="KW-0004">4Fe-4S</keyword>
<comment type="caution">
    <text evidence="8">Lacks conserved residue(s) required for the propagation of feature annotation.</text>
</comment>
<dbReference type="PANTHER" id="PTHR42836">
    <property type="entry name" value="7-CARBOXY-7-DEAZAGUANINE SYNTHASE"/>
    <property type="match status" value="1"/>
</dbReference>
<dbReference type="Gene3D" id="3.20.20.70">
    <property type="entry name" value="Aldolase class I"/>
    <property type="match status" value="1"/>
</dbReference>
<reference evidence="10 11" key="1">
    <citation type="journal article" date="2011" name="Appl. Environ. Microbiol.">
        <title>Methanogenic archaea isolated from Taiwan's Chelungpu fault.</title>
        <authorList>
            <person name="Wu S.Y."/>
            <person name="Lai M.C."/>
        </authorList>
    </citation>
    <scope>NUCLEOTIDE SEQUENCE [LARGE SCALE GENOMIC DNA]</scope>
    <source>
        <strain evidence="10 11">St545Mb</strain>
    </source>
</reference>
<sequence length="251" mass="27270">MNAGPLTASTTADIDANVSEVFCSVQGEGPYVGVRQAFVRFTGCNLRCSYCDTPVGKEESCRFEEIPGSGVFSQPDNPLSVTDIARMVSSYGKIHSVSLTGGEPLMHAGFISGLELASPLYLESNMTLPQMAKRIKDKVSYVAGDVKLLPPSAVDDMDLHLENTIECFRTLKATRDRDCFCKVVVTKDTAADDVEGMIGAIAGYISCAVLQPVSQKELLPEPGYLLGLQERMLDHVNTRIIPQTHKMWGCL</sequence>
<feature type="binding site" evidence="8">
    <location>
        <position position="40"/>
    </location>
    <ligand>
        <name>substrate</name>
    </ligand>
</feature>
<evidence type="ECO:0000259" key="9">
    <source>
        <dbReference type="PROSITE" id="PS51918"/>
    </source>
</evidence>
<dbReference type="InterPro" id="IPR013785">
    <property type="entry name" value="Aldolase_TIM"/>
</dbReference>
<evidence type="ECO:0000256" key="7">
    <source>
        <dbReference type="ARBA" id="ARBA00023239"/>
    </source>
</evidence>
<evidence type="ECO:0000256" key="8">
    <source>
        <dbReference type="HAMAP-Rule" id="MF_00917"/>
    </source>
</evidence>
<dbReference type="SFLD" id="SFLDS00029">
    <property type="entry name" value="Radical_SAM"/>
    <property type="match status" value="1"/>
</dbReference>
<feature type="binding site" evidence="8">
    <location>
        <position position="53"/>
    </location>
    <ligand>
        <name>Mg(2+)</name>
        <dbReference type="ChEBI" id="CHEBI:18420"/>
    </ligand>
</feature>
<feature type="binding site" evidence="8">
    <location>
        <position position="44"/>
    </location>
    <ligand>
        <name>[4Fe-4S] cluster</name>
        <dbReference type="ChEBI" id="CHEBI:49883"/>
        <note>4Fe-4S-S-AdoMet</note>
    </ligand>
</feature>
<dbReference type="PANTHER" id="PTHR42836:SF1">
    <property type="entry name" value="7-CARBOXY-7-DEAZAGUANINE SYNTHASE"/>
    <property type="match status" value="1"/>
</dbReference>
<dbReference type="GO" id="GO:1904047">
    <property type="term" value="F:S-adenosyl-L-methionine binding"/>
    <property type="evidence" value="ECO:0007669"/>
    <property type="project" value="UniProtKB-UniRule"/>
</dbReference>
<keyword evidence="7 8" id="KW-0456">Lyase</keyword>
<evidence type="ECO:0000256" key="2">
    <source>
        <dbReference type="ARBA" id="ARBA00022691"/>
    </source>
</evidence>
<comment type="caution">
    <text evidence="10">The sequence shown here is derived from an EMBL/GenBank/DDBJ whole genome shotgun (WGS) entry which is preliminary data.</text>
</comment>
<dbReference type="RefSeq" id="WP_256622773.1">
    <property type="nucleotide sequence ID" value="NZ_JTEO01000004.1"/>
</dbReference>
<evidence type="ECO:0000256" key="1">
    <source>
        <dbReference type="ARBA" id="ARBA00022485"/>
    </source>
</evidence>